<name>A0A9N9N9C4_9GLOM</name>
<comment type="caution">
    <text evidence="2">The sequence shown here is derived from an EMBL/GenBank/DDBJ whole genome shotgun (WGS) entry which is preliminary data.</text>
</comment>
<feature type="region of interest" description="Disordered" evidence="1">
    <location>
        <begin position="1"/>
        <end position="37"/>
    </location>
</feature>
<reference evidence="2" key="1">
    <citation type="submission" date="2021-06" db="EMBL/GenBank/DDBJ databases">
        <authorList>
            <person name="Kallberg Y."/>
            <person name="Tangrot J."/>
            <person name="Rosling A."/>
        </authorList>
    </citation>
    <scope>NUCLEOTIDE SEQUENCE</scope>
    <source>
        <strain evidence="2">MA453B</strain>
    </source>
</reference>
<dbReference type="OrthoDB" id="2440903at2759"/>
<organism evidence="2 3">
    <name type="scientific">Dentiscutata erythropus</name>
    <dbReference type="NCBI Taxonomy" id="1348616"/>
    <lineage>
        <taxon>Eukaryota</taxon>
        <taxon>Fungi</taxon>
        <taxon>Fungi incertae sedis</taxon>
        <taxon>Mucoromycota</taxon>
        <taxon>Glomeromycotina</taxon>
        <taxon>Glomeromycetes</taxon>
        <taxon>Diversisporales</taxon>
        <taxon>Gigasporaceae</taxon>
        <taxon>Dentiscutata</taxon>
    </lineage>
</organism>
<dbReference type="EMBL" id="CAJVPY010009857">
    <property type="protein sequence ID" value="CAG8713100.1"/>
    <property type="molecule type" value="Genomic_DNA"/>
</dbReference>
<dbReference type="Proteomes" id="UP000789405">
    <property type="component" value="Unassembled WGS sequence"/>
</dbReference>
<evidence type="ECO:0000313" key="3">
    <source>
        <dbReference type="Proteomes" id="UP000789405"/>
    </source>
</evidence>
<feature type="region of interest" description="Disordered" evidence="1">
    <location>
        <begin position="65"/>
        <end position="86"/>
    </location>
</feature>
<dbReference type="AlphaFoldDB" id="A0A9N9N9C4"/>
<accession>A0A9N9N9C4</accession>
<sequence>LDMNEPGSSISKAETSSSNPIKSYKKHKGKSSQSNRINKSHTAYFFSRDPDDNDIAYCMIYKSVDSKNPDSKNKKPHPYSCKGDTTTNMATHLREAHSITKQNFRTYLDANNE</sequence>
<proteinExistence type="predicted"/>
<evidence type="ECO:0000313" key="2">
    <source>
        <dbReference type="EMBL" id="CAG8713100.1"/>
    </source>
</evidence>
<gene>
    <name evidence="2" type="ORF">DERYTH_LOCUS13739</name>
</gene>
<protein>
    <submittedName>
        <fullName evidence="2">9051_t:CDS:1</fullName>
    </submittedName>
</protein>
<feature type="non-terminal residue" evidence="2">
    <location>
        <position position="113"/>
    </location>
</feature>
<feature type="compositionally biased region" description="Polar residues" evidence="1">
    <location>
        <begin position="1"/>
        <end position="21"/>
    </location>
</feature>
<keyword evidence="3" id="KW-1185">Reference proteome</keyword>
<evidence type="ECO:0000256" key="1">
    <source>
        <dbReference type="SAM" id="MobiDB-lite"/>
    </source>
</evidence>